<gene>
    <name evidence="8" type="ORF">WICPIJ_001831</name>
</gene>
<feature type="transmembrane region" description="Helical" evidence="6">
    <location>
        <begin position="273"/>
        <end position="292"/>
    </location>
</feature>
<proteinExistence type="predicted"/>
<feature type="region of interest" description="Disordered" evidence="5">
    <location>
        <begin position="1"/>
        <end position="28"/>
    </location>
</feature>
<organism evidence="8 9">
    <name type="scientific">Wickerhamomyces pijperi</name>
    <name type="common">Yeast</name>
    <name type="synonym">Pichia pijperi</name>
    <dbReference type="NCBI Taxonomy" id="599730"/>
    <lineage>
        <taxon>Eukaryota</taxon>
        <taxon>Fungi</taxon>
        <taxon>Dikarya</taxon>
        <taxon>Ascomycota</taxon>
        <taxon>Saccharomycotina</taxon>
        <taxon>Saccharomycetes</taxon>
        <taxon>Phaffomycetales</taxon>
        <taxon>Wickerhamomycetaceae</taxon>
        <taxon>Wickerhamomyces</taxon>
    </lineage>
</organism>
<feature type="transmembrane region" description="Helical" evidence="6">
    <location>
        <begin position="377"/>
        <end position="395"/>
    </location>
</feature>
<name>A0A9P8QAV1_WICPI</name>
<feature type="compositionally biased region" description="Basic and acidic residues" evidence="5">
    <location>
        <begin position="14"/>
        <end position="28"/>
    </location>
</feature>
<feature type="compositionally biased region" description="Polar residues" evidence="5">
    <location>
        <begin position="1"/>
        <end position="11"/>
    </location>
</feature>
<evidence type="ECO:0000256" key="3">
    <source>
        <dbReference type="ARBA" id="ARBA00022989"/>
    </source>
</evidence>
<keyword evidence="9" id="KW-1185">Reference proteome</keyword>
<dbReference type="InterPro" id="IPR005829">
    <property type="entry name" value="Sugar_transporter_CS"/>
</dbReference>
<evidence type="ECO:0000313" key="9">
    <source>
        <dbReference type="Proteomes" id="UP000774326"/>
    </source>
</evidence>
<dbReference type="SUPFAM" id="SSF103473">
    <property type="entry name" value="MFS general substrate transporter"/>
    <property type="match status" value="1"/>
</dbReference>
<comment type="caution">
    <text evidence="8">The sequence shown here is derived from an EMBL/GenBank/DDBJ whole genome shotgun (WGS) entry which is preliminary data.</text>
</comment>
<feature type="transmembrane region" description="Helical" evidence="6">
    <location>
        <begin position="240"/>
        <end position="261"/>
    </location>
</feature>
<dbReference type="PANTHER" id="PTHR23508:SF10">
    <property type="entry name" value="CARBOXYLIC ACID TRANSPORTER PROTEIN HOMOLOG"/>
    <property type="match status" value="1"/>
</dbReference>
<dbReference type="PROSITE" id="PS00216">
    <property type="entry name" value="SUGAR_TRANSPORT_1"/>
    <property type="match status" value="1"/>
</dbReference>
<dbReference type="PROSITE" id="PS50850">
    <property type="entry name" value="MFS"/>
    <property type="match status" value="1"/>
</dbReference>
<dbReference type="InterPro" id="IPR005828">
    <property type="entry name" value="MFS_sugar_transport-like"/>
</dbReference>
<keyword evidence="4 6" id="KW-0472">Membrane</keyword>
<dbReference type="EMBL" id="JAEUBG010000947">
    <property type="protein sequence ID" value="KAH3687172.1"/>
    <property type="molecule type" value="Genomic_DNA"/>
</dbReference>
<dbReference type="CDD" id="cd17316">
    <property type="entry name" value="MFS_SV2_like"/>
    <property type="match status" value="1"/>
</dbReference>
<dbReference type="GO" id="GO:0035879">
    <property type="term" value="P:plasma membrane lactate transport"/>
    <property type="evidence" value="ECO:0007669"/>
    <property type="project" value="TreeGrafter"/>
</dbReference>
<evidence type="ECO:0000256" key="4">
    <source>
        <dbReference type="ARBA" id="ARBA00023136"/>
    </source>
</evidence>
<accession>A0A9P8QAV1</accession>
<feature type="transmembrane region" description="Helical" evidence="6">
    <location>
        <begin position="155"/>
        <end position="175"/>
    </location>
</feature>
<reference evidence="8" key="1">
    <citation type="journal article" date="2021" name="Open Biol.">
        <title>Shared evolutionary footprints suggest mitochondrial oxidative damage underlies multiple complex I losses in fungi.</title>
        <authorList>
            <person name="Schikora-Tamarit M.A."/>
            <person name="Marcet-Houben M."/>
            <person name="Nosek J."/>
            <person name="Gabaldon T."/>
        </authorList>
    </citation>
    <scope>NUCLEOTIDE SEQUENCE</scope>
    <source>
        <strain evidence="8">CBS2887</strain>
    </source>
</reference>
<protein>
    <recommendedName>
        <fullName evidence="7">Major facilitator superfamily (MFS) profile domain-containing protein</fullName>
    </recommendedName>
</protein>
<feature type="transmembrane region" description="Helical" evidence="6">
    <location>
        <begin position="338"/>
        <end position="357"/>
    </location>
</feature>
<feature type="transmembrane region" description="Helical" evidence="6">
    <location>
        <begin position="429"/>
        <end position="449"/>
    </location>
</feature>
<dbReference type="GO" id="GO:0015355">
    <property type="term" value="F:secondary active monocarboxylate transmembrane transporter activity"/>
    <property type="evidence" value="ECO:0007669"/>
    <property type="project" value="TreeGrafter"/>
</dbReference>
<evidence type="ECO:0000256" key="1">
    <source>
        <dbReference type="ARBA" id="ARBA00004141"/>
    </source>
</evidence>
<dbReference type="AlphaFoldDB" id="A0A9P8QAV1"/>
<dbReference type="Gene3D" id="1.20.1250.20">
    <property type="entry name" value="MFS general substrate transporter like domains"/>
    <property type="match status" value="1"/>
</dbReference>
<dbReference type="InterPro" id="IPR036259">
    <property type="entry name" value="MFS_trans_sf"/>
</dbReference>
<dbReference type="Pfam" id="PF00083">
    <property type="entry name" value="Sugar_tr"/>
    <property type="match status" value="1"/>
</dbReference>
<reference evidence="8" key="2">
    <citation type="submission" date="2021-01" db="EMBL/GenBank/DDBJ databases">
        <authorList>
            <person name="Schikora-Tamarit M.A."/>
        </authorList>
    </citation>
    <scope>NUCLEOTIDE SEQUENCE</scope>
    <source>
        <strain evidence="8">CBS2887</strain>
    </source>
</reference>
<evidence type="ECO:0000256" key="2">
    <source>
        <dbReference type="ARBA" id="ARBA00022692"/>
    </source>
</evidence>
<keyword evidence="3 6" id="KW-1133">Transmembrane helix</keyword>
<feature type="domain" description="Major facilitator superfamily (MFS) profile" evidence="7">
    <location>
        <begin position="117"/>
        <end position="532"/>
    </location>
</feature>
<evidence type="ECO:0000313" key="8">
    <source>
        <dbReference type="EMBL" id="KAH3687172.1"/>
    </source>
</evidence>
<dbReference type="OrthoDB" id="5296287at2759"/>
<feature type="transmembrane region" description="Helical" evidence="6">
    <location>
        <begin position="206"/>
        <end position="228"/>
    </location>
</feature>
<feature type="transmembrane region" description="Helical" evidence="6">
    <location>
        <begin position="117"/>
        <end position="143"/>
    </location>
</feature>
<evidence type="ECO:0000256" key="6">
    <source>
        <dbReference type="SAM" id="Phobius"/>
    </source>
</evidence>
<sequence length="557" mass="62644">MSNSSASNSVIDQLKPHVSLDENRPTVDPHHKEELAAVTHELYNTHDAKHLEEINKDVDIEHEGVILEDESPDLSWKSIRGYLLTRIPSLLVYHSTSLSELNPIPNLREMSLSNWNYFFMGWVAWFSASFDFFLTSVAATQIAASLNVSTADITWGLSAVLMLRSCGAVIFGVWTDNYSRKWPFITCAFMFMALQMGTGFCKDFHQFLAVRALSGIAMGGTYGTASATSLDDAPLRARSFLSGLFFTAYPFGFVFAAIFWRGFQTLDTKAWQALFWFSSGFPFFLIIWRLCFAETQFFGRLTKAKALMEREAIEKGTYVKPTIMSKIRNFGRMCRTNWVLFVYLILFLTYGNYFTHGSQDLFPTLLRKQLTRSEDKITVMLVVLNLGGCVGSLTSGIAMEVIGRRNAILYCTILVGCMVYPTFMVQTDVAIFIAGFFLYFGVMGIWGAMPIHLSELSPPEARALISGLSYQLGNLASSASSTIETTLADRWPLYNADGSFHSYDYSKVMAVLTGATAIYGFVMVILGPERFHRNLSSPTMNKYMKMAQEEEEQEKKC</sequence>
<comment type="subcellular location">
    <subcellularLocation>
        <location evidence="1">Membrane</location>
        <topology evidence="1">Multi-pass membrane protein</topology>
    </subcellularLocation>
</comment>
<evidence type="ECO:0000256" key="5">
    <source>
        <dbReference type="SAM" id="MobiDB-lite"/>
    </source>
</evidence>
<feature type="transmembrane region" description="Helical" evidence="6">
    <location>
        <begin position="508"/>
        <end position="527"/>
    </location>
</feature>
<dbReference type="PANTHER" id="PTHR23508">
    <property type="entry name" value="CARBOXYLIC ACID TRANSPORTER PROTEIN HOMOLOG"/>
    <property type="match status" value="1"/>
</dbReference>
<dbReference type="InterPro" id="IPR020846">
    <property type="entry name" value="MFS_dom"/>
</dbReference>
<feature type="transmembrane region" description="Helical" evidence="6">
    <location>
        <begin position="182"/>
        <end position="200"/>
    </location>
</feature>
<feature type="transmembrane region" description="Helical" evidence="6">
    <location>
        <begin position="407"/>
        <end position="423"/>
    </location>
</feature>
<keyword evidence="2 6" id="KW-0812">Transmembrane</keyword>
<dbReference type="GO" id="GO:0005886">
    <property type="term" value="C:plasma membrane"/>
    <property type="evidence" value="ECO:0007669"/>
    <property type="project" value="TreeGrafter"/>
</dbReference>
<evidence type="ECO:0000259" key="7">
    <source>
        <dbReference type="PROSITE" id="PS50850"/>
    </source>
</evidence>
<dbReference type="Proteomes" id="UP000774326">
    <property type="component" value="Unassembled WGS sequence"/>
</dbReference>